<dbReference type="CDD" id="cd08547">
    <property type="entry name" value="Type_II_cohesin"/>
    <property type="match status" value="1"/>
</dbReference>
<proteinExistence type="predicted"/>
<evidence type="ECO:0000256" key="1">
    <source>
        <dbReference type="SAM" id="Phobius"/>
    </source>
</evidence>
<evidence type="ECO:0000313" key="3">
    <source>
        <dbReference type="Proteomes" id="UP000177745"/>
    </source>
</evidence>
<dbReference type="InterPro" id="IPR008965">
    <property type="entry name" value="CBM2/CBM3_carb-bd_dom_sf"/>
</dbReference>
<dbReference type="SUPFAM" id="SSF49384">
    <property type="entry name" value="Carbohydrate-binding domain"/>
    <property type="match status" value="1"/>
</dbReference>
<gene>
    <name evidence="2" type="ORF">A3G51_01365</name>
</gene>
<accession>A0A1F8H774</accession>
<reference evidence="2 3" key="1">
    <citation type="journal article" date="2016" name="Nat. Commun.">
        <title>Thousands of microbial genomes shed light on interconnected biogeochemical processes in an aquifer system.</title>
        <authorList>
            <person name="Anantharaman K."/>
            <person name="Brown C.T."/>
            <person name="Hug L.A."/>
            <person name="Sharon I."/>
            <person name="Castelle C.J."/>
            <person name="Probst A.J."/>
            <person name="Thomas B.C."/>
            <person name="Singh A."/>
            <person name="Wilkins M.J."/>
            <person name="Karaoz U."/>
            <person name="Brodie E.L."/>
            <person name="Williams K.H."/>
            <person name="Hubbard S.S."/>
            <person name="Banfield J.F."/>
        </authorList>
    </citation>
    <scope>NUCLEOTIDE SEQUENCE [LARGE SCALE GENOMIC DNA]</scope>
</reference>
<dbReference type="Proteomes" id="UP000177745">
    <property type="component" value="Unassembled WGS sequence"/>
</dbReference>
<protein>
    <submittedName>
        <fullName evidence="2">Uncharacterized protein</fullName>
    </submittedName>
</protein>
<keyword evidence="1" id="KW-0812">Transmembrane</keyword>
<evidence type="ECO:0000313" key="2">
    <source>
        <dbReference type="EMBL" id="OGN33421.1"/>
    </source>
</evidence>
<dbReference type="GO" id="GO:0030246">
    <property type="term" value="F:carbohydrate binding"/>
    <property type="evidence" value="ECO:0007669"/>
    <property type="project" value="InterPro"/>
</dbReference>
<keyword evidence="1" id="KW-0472">Membrane</keyword>
<sequence>MTLIIIGVIIGYMNIFNRYLLSVIVSFLPIFTVFNPAMAADFNILSDNNKLNPGKIFVVDIKIDTAGTLINASQAKIKFSPEIMQVKSISTNDSVFNFWLQEPNFSNTDGTIVFIGGTSKEISGDALKVLSITFISSGVGENDISFTDGAITASDGTGNNILVNANGVHFTIVPAGQTIAAPTVKTQTAQSANPSVASTKQSASANTAGSLSANISGGSNPSNSIMGQRTVLGNIVLILTLFNTVAVSCFLGRFVSLSGKAKINFGR</sequence>
<comment type="caution">
    <text evidence="2">The sequence shown here is derived from an EMBL/GenBank/DDBJ whole genome shotgun (WGS) entry which is preliminary data.</text>
</comment>
<organism evidence="2 3">
    <name type="scientific">Candidatus Yanofskybacteria bacterium RIFCSPLOWO2_12_FULL_43_11b</name>
    <dbReference type="NCBI Taxonomy" id="1802710"/>
    <lineage>
        <taxon>Bacteria</taxon>
        <taxon>Candidatus Yanofskyibacteriota</taxon>
    </lineage>
</organism>
<dbReference type="Gene3D" id="2.60.40.680">
    <property type="match status" value="1"/>
</dbReference>
<dbReference type="AlphaFoldDB" id="A0A1F8H774"/>
<feature type="transmembrane region" description="Helical" evidence="1">
    <location>
        <begin position="231"/>
        <end position="255"/>
    </location>
</feature>
<keyword evidence="1" id="KW-1133">Transmembrane helix</keyword>
<name>A0A1F8H774_9BACT</name>
<dbReference type="EMBL" id="MGKY01000017">
    <property type="protein sequence ID" value="OGN33421.1"/>
    <property type="molecule type" value="Genomic_DNA"/>
</dbReference>